<feature type="compositionally biased region" description="Polar residues" evidence="1">
    <location>
        <begin position="111"/>
        <end position="134"/>
    </location>
</feature>
<keyword evidence="5" id="KW-1185">Reference proteome</keyword>
<feature type="domain" description="J" evidence="3">
    <location>
        <begin position="7"/>
        <end position="68"/>
    </location>
</feature>
<feature type="compositionally biased region" description="Basic and acidic residues" evidence="1">
    <location>
        <begin position="173"/>
        <end position="186"/>
    </location>
</feature>
<feature type="transmembrane region" description="Helical" evidence="2">
    <location>
        <begin position="465"/>
        <end position="489"/>
    </location>
</feature>
<sequence>MSDDAPPFYAFLEVGTDASAEEIQAQYRQLVKTYHPDQGGSEDEFKKLKSAYETLISASSRSRYNRLGHDAYVRAVNPSGWDHVESDDGEENKEKTSSHEESSTDDRTASERSSQSQSGAETGKTSQQRTTNRGYDTWGQDAGSTSTSSGSTSKRSQTDTGDRAYTTESDYSDAERTNTRSTERTNTRSNTSTTGTGGYRHYPSAPTGETDTGYPRIFAGLILSLVLSSGLGHLGVLSAQVSVIIGVVAGFGLLIVRDVLTIRRAPTRSAPAIDPADALIYALITGIGPIILLAAVVQGNLNGGLAFSRFAGIVVGGPLLIGGIVIAWAVFSLAGRPLIAVTAGALSSLTAFVIEFSPYRFWIPFWAIENEPASVIAPWVSVGPVTGFTPGWAVNFGLAIVLFYALLGSLAFFLLGFSDLLRDGQCGGARVIGWELVAAAPYILVTTWVLSGNALWALWGTPPTTTVGAALVLLTCVWPPVVFVIYAISERVVRRVSTRG</sequence>
<dbReference type="GO" id="GO:0042026">
    <property type="term" value="P:protein refolding"/>
    <property type="evidence" value="ECO:0007669"/>
    <property type="project" value="TreeGrafter"/>
</dbReference>
<organism evidence="4 5">
    <name type="scientific">Halorubrum vacuolatum</name>
    <name type="common">Natronobacterium vacuolatum</name>
    <dbReference type="NCBI Taxonomy" id="63740"/>
    <lineage>
        <taxon>Archaea</taxon>
        <taxon>Methanobacteriati</taxon>
        <taxon>Methanobacteriota</taxon>
        <taxon>Stenosarchaea group</taxon>
        <taxon>Halobacteria</taxon>
        <taxon>Halobacteriales</taxon>
        <taxon>Haloferacaceae</taxon>
        <taxon>Halorubrum</taxon>
    </lineage>
</organism>
<dbReference type="PRINTS" id="PR00625">
    <property type="entry name" value="JDOMAIN"/>
</dbReference>
<evidence type="ECO:0000313" key="4">
    <source>
        <dbReference type="EMBL" id="SNR60415.1"/>
    </source>
</evidence>
<dbReference type="InterPro" id="IPR001623">
    <property type="entry name" value="DnaJ_domain"/>
</dbReference>
<dbReference type="SUPFAM" id="SSF46565">
    <property type="entry name" value="Chaperone J-domain"/>
    <property type="match status" value="1"/>
</dbReference>
<dbReference type="CDD" id="cd06257">
    <property type="entry name" value="DnaJ"/>
    <property type="match status" value="1"/>
</dbReference>
<dbReference type="PANTHER" id="PTHR43096:SF10">
    <property type="entry name" value="CHAPERONE PROTEIN DNAJ A6, CHLOROPLASTIC"/>
    <property type="match status" value="1"/>
</dbReference>
<accession>A0A238XN55</accession>
<feature type="region of interest" description="Disordered" evidence="1">
    <location>
        <begin position="74"/>
        <end position="209"/>
    </location>
</feature>
<dbReference type="AlphaFoldDB" id="A0A238XN55"/>
<feature type="transmembrane region" description="Helical" evidence="2">
    <location>
        <begin position="338"/>
        <end position="356"/>
    </location>
</feature>
<dbReference type="GO" id="GO:0005737">
    <property type="term" value="C:cytoplasm"/>
    <property type="evidence" value="ECO:0007669"/>
    <property type="project" value="TreeGrafter"/>
</dbReference>
<keyword evidence="2" id="KW-1133">Transmembrane helix</keyword>
<feature type="transmembrane region" description="Helical" evidence="2">
    <location>
        <begin position="392"/>
        <end position="415"/>
    </location>
</feature>
<dbReference type="PANTHER" id="PTHR43096">
    <property type="entry name" value="DNAJ HOMOLOG 1, MITOCHONDRIAL-RELATED"/>
    <property type="match status" value="1"/>
</dbReference>
<feature type="transmembrane region" description="Helical" evidence="2">
    <location>
        <begin position="237"/>
        <end position="257"/>
    </location>
</feature>
<keyword evidence="2" id="KW-0812">Transmembrane</keyword>
<protein>
    <submittedName>
        <fullName evidence="4">DnaJ domain-containing protein</fullName>
    </submittedName>
</protein>
<dbReference type="RefSeq" id="WP_089385681.1">
    <property type="nucleotide sequence ID" value="NZ_FZNQ01000020.1"/>
</dbReference>
<dbReference type="Gene3D" id="1.10.287.110">
    <property type="entry name" value="DnaJ domain"/>
    <property type="match status" value="1"/>
</dbReference>
<gene>
    <name evidence="4" type="ORF">SAMN06264855_12037</name>
</gene>
<dbReference type="Pfam" id="PF00226">
    <property type="entry name" value="DnaJ"/>
    <property type="match status" value="1"/>
</dbReference>
<dbReference type="GO" id="GO:0051082">
    <property type="term" value="F:unfolded protein binding"/>
    <property type="evidence" value="ECO:0007669"/>
    <property type="project" value="TreeGrafter"/>
</dbReference>
<proteinExistence type="predicted"/>
<keyword evidence="2" id="KW-0472">Membrane</keyword>
<evidence type="ECO:0000256" key="2">
    <source>
        <dbReference type="SAM" id="Phobius"/>
    </source>
</evidence>
<evidence type="ECO:0000313" key="5">
    <source>
        <dbReference type="Proteomes" id="UP000198397"/>
    </source>
</evidence>
<feature type="transmembrane region" description="Helical" evidence="2">
    <location>
        <begin position="436"/>
        <end position="459"/>
    </location>
</feature>
<dbReference type="EMBL" id="FZNQ01000020">
    <property type="protein sequence ID" value="SNR60415.1"/>
    <property type="molecule type" value="Genomic_DNA"/>
</dbReference>
<dbReference type="Proteomes" id="UP000198397">
    <property type="component" value="Unassembled WGS sequence"/>
</dbReference>
<dbReference type="OrthoDB" id="11397at2157"/>
<feature type="transmembrane region" description="Helical" evidence="2">
    <location>
        <begin position="278"/>
        <end position="298"/>
    </location>
</feature>
<dbReference type="InterPro" id="IPR036869">
    <property type="entry name" value="J_dom_sf"/>
</dbReference>
<dbReference type="PROSITE" id="PS50076">
    <property type="entry name" value="DNAJ_2"/>
    <property type="match status" value="1"/>
</dbReference>
<feature type="compositionally biased region" description="Low complexity" evidence="1">
    <location>
        <begin position="143"/>
        <end position="153"/>
    </location>
</feature>
<feature type="compositionally biased region" description="Basic and acidic residues" evidence="1">
    <location>
        <begin position="82"/>
        <end position="110"/>
    </location>
</feature>
<evidence type="ECO:0000256" key="1">
    <source>
        <dbReference type="SAM" id="MobiDB-lite"/>
    </source>
</evidence>
<feature type="transmembrane region" description="Helical" evidence="2">
    <location>
        <begin position="310"/>
        <end position="331"/>
    </location>
</feature>
<dbReference type="SMART" id="SM00271">
    <property type="entry name" value="DnaJ"/>
    <property type="match status" value="1"/>
</dbReference>
<name>A0A238XN55_HALVU</name>
<reference evidence="4 5" key="1">
    <citation type="submission" date="2017-06" db="EMBL/GenBank/DDBJ databases">
        <authorList>
            <person name="Kim H.J."/>
            <person name="Triplett B.A."/>
        </authorList>
    </citation>
    <scope>NUCLEOTIDE SEQUENCE [LARGE SCALE GENOMIC DNA]</scope>
    <source>
        <strain evidence="4 5">DSM 8800</strain>
    </source>
</reference>
<evidence type="ECO:0000259" key="3">
    <source>
        <dbReference type="PROSITE" id="PS50076"/>
    </source>
</evidence>